<evidence type="ECO:0000256" key="1">
    <source>
        <dbReference type="SAM" id="MobiDB-lite"/>
    </source>
</evidence>
<reference evidence="2 3" key="1">
    <citation type="journal article" date="2019" name="Int. J. Syst. Evol. Microbiol.">
        <title>The Global Catalogue of Microorganisms (GCM) 10K type strain sequencing project: providing services to taxonomists for standard genome sequencing and annotation.</title>
        <authorList>
            <consortium name="The Broad Institute Genomics Platform"/>
            <consortium name="The Broad Institute Genome Sequencing Center for Infectious Disease"/>
            <person name="Wu L."/>
            <person name="Ma J."/>
        </authorList>
    </citation>
    <scope>NUCLEOTIDE SEQUENCE [LARGE SCALE GENOMIC DNA]</scope>
    <source>
        <strain evidence="2 3">JCM 4805</strain>
    </source>
</reference>
<evidence type="ECO:0000313" key="3">
    <source>
        <dbReference type="Proteomes" id="UP001500909"/>
    </source>
</evidence>
<protein>
    <submittedName>
        <fullName evidence="2">Uncharacterized protein</fullName>
    </submittedName>
</protein>
<feature type="compositionally biased region" description="Basic residues" evidence="1">
    <location>
        <begin position="1"/>
        <end position="13"/>
    </location>
</feature>
<organism evidence="2 3">
    <name type="scientific">Streptomyces olivaceiscleroticus</name>
    <dbReference type="NCBI Taxonomy" id="68245"/>
    <lineage>
        <taxon>Bacteria</taxon>
        <taxon>Bacillati</taxon>
        <taxon>Actinomycetota</taxon>
        <taxon>Actinomycetes</taxon>
        <taxon>Kitasatosporales</taxon>
        <taxon>Streptomycetaceae</taxon>
        <taxon>Streptomyces</taxon>
    </lineage>
</organism>
<gene>
    <name evidence="2" type="ORF">GCM10010361_21680</name>
</gene>
<dbReference type="Proteomes" id="UP001500909">
    <property type="component" value="Unassembled WGS sequence"/>
</dbReference>
<feature type="region of interest" description="Disordered" evidence="1">
    <location>
        <begin position="1"/>
        <end position="30"/>
    </location>
</feature>
<dbReference type="EMBL" id="BAAABY010000014">
    <property type="protein sequence ID" value="GAA0457310.1"/>
    <property type="molecule type" value="Genomic_DNA"/>
</dbReference>
<accession>A0ABN0ZS62</accession>
<name>A0ABN0ZS62_9ACTN</name>
<comment type="caution">
    <text evidence="2">The sequence shown here is derived from an EMBL/GenBank/DDBJ whole genome shotgun (WGS) entry which is preliminary data.</text>
</comment>
<proteinExistence type="predicted"/>
<evidence type="ECO:0000313" key="2">
    <source>
        <dbReference type="EMBL" id="GAA0457310.1"/>
    </source>
</evidence>
<keyword evidence="3" id="KW-1185">Reference proteome</keyword>
<sequence length="59" mass="6656">MTSWIRRHGRRRRVPEEGTAQEPGGAGKFDFTGSGALAQLLIMPSPFRATVRNTRPYRL</sequence>